<gene>
    <name evidence="1" type="ORF">GSTUM_00005352001</name>
</gene>
<dbReference type="OMA" id="NCFILAN"/>
<dbReference type="GO" id="GO:0000725">
    <property type="term" value="P:recombinational repair"/>
    <property type="evidence" value="ECO:0007669"/>
    <property type="project" value="TreeGrafter"/>
</dbReference>
<dbReference type="GO" id="GO:0005524">
    <property type="term" value="F:ATP binding"/>
    <property type="evidence" value="ECO:0007669"/>
    <property type="project" value="InterPro"/>
</dbReference>
<dbReference type="GO" id="GO:0005634">
    <property type="term" value="C:nucleus"/>
    <property type="evidence" value="ECO:0007669"/>
    <property type="project" value="TreeGrafter"/>
</dbReference>
<dbReference type="GO" id="GO:0043138">
    <property type="term" value="F:3'-5' DNA helicase activity"/>
    <property type="evidence" value="ECO:0007669"/>
    <property type="project" value="TreeGrafter"/>
</dbReference>
<dbReference type="Proteomes" id="UP000006911">
    <property type="component" value="Unassembled WGS sequence"/>
</dbReference>
<dbReference type="KEGG" id="tml:GSTUM_00005352001"/>
<dbReference type="EMBL" id="FN430086">
    <property type="protein sequence ID" value="CAZ81672.1"/>
    <property type="molecule type" value="Genomic_DNA"/>
</dbReference>
<dbReference type="InterPro" id="IPR000212">
    <property type="entry name" value="DNA_helicase_UvrD/REP"/>
</dbReference>
<dbReference type="STRING" id="656061.D5GAX9"/>
<dbReference type="RefSeq" id="XP_002837481.1">
    <property type="nucleotide sequence ID" value="XM_002837435.1"/>
</dbReference>
<dbReference type="PANTHER" id="PTHR11070:SF66">
    <property type="entry name" value="UVRD-LIKE HELICASE C-TERMINAL DOMAIN-CONTAINING PROTEIN"/>
    <property type="match status" value="1"/>
</dbReference>
<dbReference type="GeneID" id="9187840"/>
<protein>
    <submittedName>
        <fullName evidence="1">(Perigord truffle) hypothetical protein</fullName>
    </submittedName>
</protein>
<evidence type="ECO:0000313" key="1">
    <source>
        <dbReference type="EMBL" id="CAZ81672.1"/>
    </source>
</evidence>
<keyword evidence="2" id="KW-1185">Reference proteome</keyword>
<proteinExistence type="predicted"/>
<dbReference type="PANTHER" id="PTHR11070">
    <property type="entry name" value="UVRD / RECB / PCRA DNA HELICASE FAMILY MEMBER"/>
    <property type="match status" value="1"/>
</dbReference>
<evidence type="ECO:0000313" key="2">
    <source>
        <dbReference type="Proteomes" id="UP000006911"/>
    </source>
</evidence>
<dbReference type="Pfam" id="PF13245">
    <property type="entry name" value="AAA_19"/>
    <property type="match status" value="1"/>
</dbReference>
<accession>D5GAX9</accession>
<sequence>MIFRYRIAREAWGSRIVPGILQSSSVLARQALSLFRPTVLTPATTTLPPPSKEQIQAIKIIQTSRSNILINACAGSGKTTTILQLAAASPDQNFLILVYNTRLMMETNQRIASLGLENAVVYNYHTLGHRFYSPNCDTDQGLKRIIRDKLPVMDGKRLPLCDVLVLDEQQDMTPVLKTFIDTVVRDIEGSSGAGKRISRVRHVLLGDIRQELYGFNDADSRFLTLAHLKELFGNEEKWETITQNISYRLTEPNAKFINNQILKPISGGEIVSIKDKAPDGSAFPRPRYVFYEPLGDDPIVDYKPFQEILRLLNKMDHSDILVLAPSLKNPHFIDLANCLALKGYPVLAPVFEDSQGVSPSQSKKKIVLCTYHQSKGIEREAAVLYGFDKSYDCYRNKSSEIPPVAENPQYVAATRAKTDLVLLNNSKYGHPSFIDLKTLDDTCEIVNREIHSPNREGTSGVQRFGVTALTRNIHGLVMSKCIQELELEQKSPPAYGGSSPPSEIDIGGGLVEGVADITGAAVPAIYEYFMKGRRATSSYWYLTSFYALFRYFKAYNNGSWQAQAQLFKRIQDDRPEINDHLRSVLSKVAAGELNHSDFLFLANFTLAIENGLLVKLLSIPLDRYLWIKPEHTKNIIRILFPQIPLRCQFEQHISHTFSRSQFANGVKARIIGRLDISDLDNKCLWEVKYTRELRAEHILQAALYAGLLEAKYGKGFTPRLINAMSGEIIGIKPKTENSYGNIIRFLVDAKTAESTILANLTDEEFIKEAGNGFENYIGPAVLPSWLGDRKIAKSSRKSITVEDDETYWWRKKGTANIAKEAA</sequence>
<dbReference type="GO" id="GO:0003677">
    <property type="term" value="F:DNA binding"/>
    <property type="evidence" value="ECO:0007669"/>
    <property type="project" value="InterPro"/>
</dbReference>
<dbReference type="AlphaFoldDB" id="D5GAX9"/>
<dbReference type="InterPro" id="IPR027417">
    <property type="entry name" value="P-loop_NTPase"/>
</dbReference>
<dbReference type="SUPFAM" id="SSF52540">
    <property type="entry name" value="P-loop containing nucleoside triphosphate hydrolases"/>
    <property type="match status" value="1"/>
</dbReference>
<organism evidence="1 2">
    <name type="scientific">Tuber melanosporum (strain Mel28)</name>
    <name type="common">Perigord black truffle</name>
    <dbReference type="NCBI Taxonomy" id="656061"/>
    <lineage>
        <taxon>Eukaryota</taxon>
        <taxon>Fungi</taxon>
        <taxon>Dikarya</taxon>
        <taxon>Ascomycota</taxon>
        <taxon>Pezizomycotina</taxon>
        <taxon>Pezizomycetes</taxon>
        <taxon>Pezizales</taxon>
        <taxon>Tuberaceae</taxon>
        <taxon>Tuber</taxon>
    </lineage>
</organism>
<name>D5GAX9_TUBMM</name>
<dbReference type="eggNOG" id="ENOG502RE2I">
    <property type="taxonomic scope" value="Eukaryota"/>
</dbReference>
<dbReference type="HOGENOM" id="CLU_014721_0_0_1"/>
<dbReference type="Gene3D" id="3.40.50.300">
    <property type="entry name" value="P-loop containing nucleotide triphosphate hydrolases"/>
    <property type="match status" value="2"/>
</dbReference>
<dbReference type="InParanoid" id="D5GAX9"/>
<reference evidence="1 2" key="1">
    <citation type="journal article" date="2010" name="Nature">
        <title>Perigord black truffle genome uncovers evolutionary origins and mechanisms of symbiosis.</title>
        <authorList>
            <person name="Martin F."/>
            <person name="Kohler A."/>
            <person name="Murat C."/>
            <person name="Balestrini R."/>
            <person name="Coutinho P.M."/>
            <person name="Jaillon O."/>
            <person name="Montanini B."/>
            <person name="Morin E."/>
            <person name="Noel B."/>
            <person name="Percudani R."/>
            <person name="Porcel B."/>
            <person name="Rubini A."/>
            <person name="Amicucci A."/>
            <person name="Amselem J."/>
            <person name="Anthouard V."/>
            <person name="Arcioni S."/>
            <person name="Artiguenave F."/>
            <person name="Aury J.M."/>
            <person name="Ballario P."/>
            <person name="Bolchi A."/>
            <person name="Brenna A."/>
            <person name="Brun A."/>
            <person name="Buee M."/>
            <person name="Cantarel B."/>
            <person name="Chevalier G."/>
            <person name="Couloux A."/>
            <person name="Da Silva C."/>
            <person name="Denoeud F."/>
            <person name="Duplessis S."/>
            <person name="Ghignone S."/>
            <person name="Hilselberger B."/>
            <person name="Iotti M."/>
            <person name="Marcais B."/>
            <person name="Mello A."/>
            <person name="Miranda M."/>
            <person name="Pacioni G."/>
            <person name="Quesneville H."/>
            <person name="Riccioni C."/>
            <person name="Ruotolo R."/>
            <person name="Splivallo R."/>
            <person name="Stocchi V."/>
            <person name="Tisserant E."/>
            <person name="Viscomi A.R."/>
            <person name="Zambonelli A."/>
            <person name="Zampieri E."/>
            <person name="Henrissat B."/>
            <person name="Lebrun M.H."/>
            <person name="Paolocci F."/>
            <person name="Bonfante P."/>
            <person name="Ottonello S."/>
            <person name="Wincker P."/>
        </authorList>
    </citation>
    <scope>NUCLEOTIDE SEQUENCE [LARGE SCALE GENOMIC DNA]</scope>
    <source>
        <strain evidence="1 2">Mel28</strain>
    </source>
</reference>